<evidence type="ECO:0000313" key="2">
    <source>
        <dbReference type="Proteomes" id="UP000011618"/>
    </source>
</evidence>
<comment type="caution">
    <text evidence="1">The sequence shown here is derived from an EMBL/GenBank/DDBJ whole genome shotgun (WGS) entry which is preliminary data.</text>
</comment>
<protein>
    <submittedName>
        <fullName evidence="1">Uncharacterized protein</fullName>
    </submittedName>
</protein>
<proteinExistence type="predicted"/>
<dbReference type="EMBL" id="AOII01000029">
    <property type="protein sequence ID" value="ELY81150.1"/>
    <property type="molecule type" value="Genomic_DNA"/>
</dbReference>
<dbReference type="AlphaFoldDB" id="L9Z3Q6"/>
<sequence length="93" mass="10651">MIKQPLRCNENTVDSLEKSLKDRFIYLMGSFLSDDIAVVSSNNRCITGSDSQLRDGRQRVWEVMMDDVGTLCCAMKVSGKRRCKWDRLNDTQA</sequence>
<gene>
    <name evidence="1" type="ORF">C487_03893</name>
</gene>
<accession>L9Z3Q6</accession>
<reference evidence="1 2" key="1">
    <citation type="journal article" date="2014" name="PLoS Genet.">
        <title>Phylogenetically driven sequencing of extremely halophilic archaea reveals strategies for static and dynamic osmo-response.</title>
        <authorList>
            <person name="Becker E.A."/>
            <person name="Seitzer P.M."/>
            <person name="Tritt A."/>
            <person name="Larsen D."/>
            <person name="Krusor M."/>
            <person name="Yao A.I."/>
            <person name="Wu D."/>
            <person name="Madern D."/>
            <person name="Eisen J.A."/>
            <person name="Darling A.E."/>
            <person name="Facciotti M.T."/>
        </authorList>
    </citation>
    <scope>NUCLEOTIDE SEQUENCE [LARGE SCALE GENOMIC DNA]</scope>
    <source>
        <strain evidence="1 2">DSM 3751</strain>
    </source>
</reference>
<evidence type="ECO:0000313" key="1">
    <source>
        <dbReference type="EMBL" id="ELY81150.1"/>
    </source>
</evidence>
<name>L9Z3Q6_9EURY</name>
<organism evidence="1 2">
    <name type="scientific">Natrinema pallidum DSM 3751</name>
    <dbReference type="NCBI Taxonomy" id="1227495"/>
    <lineage>
        <taxon>Archaea</taxon>
        <taxon>Methanobacteriati</taxon>
        <taxon>Methanobacteriota</taxon>
        <taxon>Stenosarchaea group</taxon>
        <taxon>Halobacteria</taxon>
        <taxon>Halobacteriales</taxon>
        <taxon>Natrialbaceae</taxon>
        <taxon>Natrinema</taxon>
    </lineage>
</organism>
<dbReference type="Proteomes" id="UP000011618">
    <property type="component" value="Unassembled WGS sequence"/>
</dbReference>